<sequence length="199" mass="20967">MTITYLLDRARPARLASACLGLACAGCIRQAEIDGIVTFTPHWVDMLLPVAIGLGLLGLGVPIVTGRLPIGRGKPLVLGSLLTMMGLFFFLGAVLTYPFEHVTVSPTQLVIAEGMLGKGISQTVDFNRLDAIELFDARGSRTGPRGTSVVTVMRCHAPGGEIDDVAMEGALRAAALPVVVHRAGELGVKIIDHAVVESE</sequence>
<keyword evidence="3" id="KW-1185">Reference proteome</keyword>
<organism evidence="2 3">
    <name type="scientific">Lacipirellula limnantheis</name>
    <dbReference type="NCBI Taxonomy" id="2528024"/>
    <lineage>
        <taxon>Bacteria</taxon>
        <taxon>Pseudomonadati</taxon>
        <taxon>Planctomycetota</taxon>
        <taxon>Planctomycetia</taxon>
        <taxon>Pirellulales</taxon>
        <taxon>Lacipirellulaceae</taxon>
        <taxon>Lacipirellula</taxon>
    </lineage>
</organism>
<dbReference type="Proteomes" id="UP000317909">
    <property type="component" value="Chromosome"/>
</dbReference>
<evidence type="ECO:0000313" key="3">
    <source>
        <dbReference type="Proteomes" id="UP000317909"/>
    </source>
</evidence>
<dbReference type="RefSeq" id="WP_145430200.1">
    <property type="nucleotide sequence ID" value="NZ_CP036339.1"/>
</dbReference>
<keyword evidence="1" id="KW-0812">Transmembrane</keyword>
<evidence type="ECO:0008006" key="4">
    <source>
        <dbReference type="Google" id="ProtNLM"/>
    </source>
</evidence>
<feature type="transmembrane region" description="Helical" evidence="1">
    <location>
        <begin position="46"/>
        <end position="64"/>
    </location>
</feature>
<evidence type="ECO:0000256" key="1">
    <source>
        <dbReference type="SAM" id="Phobius"/>
    </source>
</evidence>
<feature type="transmembrane region" description="Helical" evidence="1">
    <location>
        <begin position="76"/>
        <end position="99"/>
    </location>
</feature>
<accession>A0A517TRV2</accession>
<keyword evidence="1" id="KW-1133">Transmembrane helix</keyword>
<dbReference type="KEGG" id="llh:I41_02550"/>
<dbReference type="AlphaFoldDB" id="A0A517TRV2"/>
<gene>
    <name evidence="2" type="ORF">I41_02550</name>
</gene>
<reference evidence="2 3" key="1">
    <citation type="submission" date="2019-02" db="EMBL/GenBank/DDBJ databases">
        <title>Deep-cultivation of Planctomycetes and their phenomic and genomic characterization uncovers novel biology.</title>
        <authorList>
            <person name="Wiegand S."/>
            <person name="Jogler M."/>
            <person name="Boedeker C."/>
            <person name="Pinto D."/>
            <person name="Vollmers J."/>
            <person name="Rivas-Marin E."/>
            <person name="Kohn T."/>
            <person name="Peeters S.H."/>
            <person name="Heuer A."/>
            <person name="Rast P."/>
            <person name="Oberbeckmann S."/>
            <person name="Bunk B."/>
            <person name="Jeske O."/>
            <person name="Meyerdierks A."/>
            <person name="Storesund J.E."/>
            <person name="Kallscheuer N."/>
            <person name="Luecker S."/>
            <person name="Lage O.M."/>
            <person name="Pohl T."/>
            <person name="Merkel B.J."/>
            <person name="Hornburger P."/>
            <person name="Mueller R.-W."/>
            <person name="Bruemmer F."/>
            <person name="Labrenz M."/>
            <person name="Spormann A.M."/>
            <person name="Op den Camp H."/>
            <person name="Overmann J."/>
            <person name="Amann R."/>
            <person name="Jetten M.S.M."/>
            <person name="Mascher T."/>
            <person name="Medema M.H."/>
            <person name="Devos D.P."/>
            <person name="Kaster A.-K."/>
            <person name="Ovreas L."/>
            <person name="Rohde M."/>
            <person name="Galperin M.Y."/>
            <person name="Jogler C."/>
        </authorList>
    </citation>
    <scope>NUCLEOTIDE SEQUENCE [LARGE SCALE GENOMIC DNA]</scope>
    <source>
        <strain evidence="2 3">I41</strain>
    </source>
</reference>
<dbReference type="EMBL" id="CP036339">
    <property type="protein sequence ID" value="QDT71100.1"/>
    <property type="molecule type" value="Genomic_DNA"/>
</dbReference>
<name>A0A517TRV2_9BACT</name>
<dbReference type="OrthoDB" id="9998385at2"/>
<proteinExistence type="predicted"/>
<keyword evidence="1" id="KW-0472">Membrane</keyword>
<protein>
    <recommendedName>
        <fullName evidence="4">DUF304 domain-containing protein</fullName>
    </recommendedName>
</protein>
<evidence type="ECO:0000313" key="2">
    <source>
        <dbReference type="EMBL" id="QDT71100.1"/>
    </source>
</evidence>